<gene>
    <name evidence="11" type="primary">PFA4</name>
    <name evidence="15" type="ORF">L249_4601</name>
</gene>
<comment type="catalytic activity">
    <reaction evidence="10 11 12">
        <text>L-cysteinyl-[protein] + hexadecanoyl-CoA = S-hexadecanoyl-L-cysteinyl-[protein] + CoA</text>
        <dbReference type="Rhea" id="RHEA:36683"/>
        <dbReference type="Rhea" id="RHEA-COMP:10131"/>
        <dbReference type="Rhea" id="RHEA-COMP:11032"/>
        <dbReference type="ChEBI" id="CHEBI:29950"/>
        <dbReference type="ChEBI" id="CHEBI:57287"/>
        <dbReference type="ChEBI" id="CHEBI:57379"/>
        <dbReference type="ChEBI" id="CHEBI:74151"/>
        <dbReference type="EC" id="2.3.1.225"/>
    </reaction>
</comment>
<keyword evidence="16" id="KW-1185">Reference proteome</keyword>
<dbReference type="PANTHER" id="PTHR12246">
    <property type="entry name" value="PALMITOYLTRANSFERASE ZDHHC16"/>
    <property type="match status" value="1"/>
</dbReference>
<evidence type="ECO:0000313" key="15">
    <source>
        <dbReference type="EMBL" id="RCI11940.1"/>
    </source>
</evidence>
<evidence type="ECO:0000256" key="3">
    <source>
        <dbReference type="ARBA" id="ARBA00022692"/>
    </source>
</evidence>
<dbReference type="InterPro" id="IPR001594">
    <property type="entry name" value="Palmitoyltrfase_DHHC"/>
</dbReference>
<dbReference type="EC" id="2.3.1.225" evidence="11"/>
<evidence type="ECO:0000313" key="16">
    <source>
        <dbReference type="Proteomes" id="UP000253664"/>
    </source>
</evidence>
<dbReference type="InterPro" id="IPR039859">
    <property type="entry name" value="PFA4/ZDH16/20/ERF2-like"/>
</dbReference>
<keyword evidence="6 11" id="KW-0472">Membrane</keyword>
<evidence type="ECO:0000256" key="6">
    <source>
        <dbReference type="ARBA" id="ARBA00023136"/>
    </source>
</evidence>
<dbReference type="Proteomes" id="UP000253664">
    <property type="component" value="Unassembled WGS sequence"/>
</dbReference>
<evidence type="ECO:0000256" key="12">
    <source>
        <dbReference type="RuleBase" id="RU079119"/>
    </source>
</evidence>
<comment type="domain">
    <text evidence="11 12">The DHHC domain is required for palmitoyltransferase activity.</text>
</comment>
<keyword evidence="3 11" id="KW-0812">Transmembrane</keyword>
<evidence type="ECO:0000256" key="7">
    <source>
        <dbReference type="ARBA" id="ARBA00023139"/>
    </source>
</evidence>
<evidence type="ECO:0000259" key="14">
    <source>
        <dbReference type="Pfam" id="PF01529"/>
    </source>
</evidence>
<dbReference type="EMBL" id="LKCN02000008">
    <property type="protein sequence ID" value="RCI11940.1"/>
    <property type="molecule type" value="Genomic_DNA"/>
</dbReference>
<dbReference type="Pfam" id="PF01529">
    <property type="entry name" value="DHHC"/>
    <property type="match status" value="1"/>
</dbReference>
<evidence type="ECO:0000256" key="1">
    <source>
        <dbReference type="ARBA" id="ARBA00004141"/>
    </source>
</evidence>
<dbReference type="GO" id="GO:0019706">
    <property type="term" value="F:protein-cysteine S-palmitoyltransferase activity"/>
    <property type="evidence" value="ECO:0007669"/>
    <property type="project" value="UniProtKB-UniRule"/>
</dbReference>
<reference evidence="15 16" key="1">
    <citation type="journal article" date="2015" name="BMC Genomics">
        <title>Insights from the genome of Ophiocordyceps polyrhachis-furcata to pathogenicity and host specificity in insect fungi.</title>
        <authorList>
            <person name="Wichadakul D."/>
            <person name="Kobmoo N."/>
            <person name="Ingsriswang S."/>
            <person name="Tangphatsornruang S."/>
            <person name="Chantasingh D."/>
            <person name="Luangsa-ard J.J."/>
            <person name="Eurwilaichitr L."/>
        </authorList>
    </citation>
    <scope>NUCLEOTIDE SEQUENCE [LARGE SCALE GENOMIC DNA]</scope>
    <source>
        <strain evidence="15 16">BCC 54312</strain>
    </source>
</reference>
<keyword evidence="8 11" id="KW-0449">Lipoprotein</keyword>
<evidence type="ECO:0000256" key="2">
    <source>
        <dbReference type="ARBA" id="ARBA00022679"/>
    </source>
</evidence>
<keyword evidence="9 11" id="KW-0012">Acyltransferase</keyword>
<keyword evidence="2 11" id="KW-0808">Transferase</keyword>
<dbReference type="PROSITE" id="PS50216">
    <property type="entry name" value="DHHC"/>
    <property type="match status" value="1"/>
</dbReference>
<dbReference type="OrthoDB" id="331948at2759"/>
<keyword evidence="4 11" id="KW-0256">Endoplasmic reticulum</keyword>
<comment type="function">
    <text evidence="11">Mediates the reversible addition of palmitate to target proteins, thereby regulating their membrane association and biological function.</text>
</comment>
<evidence type="ECO:0000256" key="10">
    <source>
        <dbReference type="ARBA" id="ARBA00048048"/>
    </source>
</evidence>
<evidence type="ECO:0000256" key="13">
    <source>
        <dbReference type="SAM" id="MobiDB-lite"/>
    </source>
</evidence>
<evidence type="ECO:0000256" key="9">
    <source>
        <dbReference type="ARBA" id="ARBA00023315"/>
    </source>
</evidence>
<accession>A0A367LBY9</accession>
<keyword evidence="7 11" id="KW-0564">Palmitate</keyword>
<organism evidence="15 16">
    <name type="scientific">Ophiocordyceps polyrhachis-furcata BCC 54312</name>
    <dbReference type="NCBI Taxonomy" id="1330021"/>
    <lineage>
        <taxon>Eukaryota</taxon>
        <taxon>Fungi</taxon>
        <taxon>Dikarya</taxon>
        <taxon>Ascomycota</taxon>
        <taxon>Pezizomycotina</taxon>
        <taxon>Sordariomycetes</taxon>
        <taxon>Hypocreomycetidae</taxon>
        <taxon>Hypocreales</taxon>
        <taxon>Ophiocordycipitaceae</taxon>
        <taxon>Ophiocordyceps</taxon>
    </lineage>
</organism>
<comment type="caution">
    <text evidence="15">The sequence shown here is derived from an EMBL/GenBank/DDBJ whole genome shotgun (WGS) entry which is preliminary data.</text>
</comment>
<feature type="transmembrane region" description="Helical" evidence="11 12">
    <location>
        <begin position="169"/>
        <end position="194"/>
    </location>
</feature>
<feature type="active site" description="S-palmitoyl cysteine intermediate" evidence="11">
    <location>
        <position position="115"/>
    </location>
</feature>
<comment type="subcellular location">
    <subcellularLocation>
        <location evidence="11">Endoplasmic reticulum membrane</location>
        <topology evidence="11">Multi-pass membrane protein</topology>
    </subcellularLocation>
    <subcellularLocation>
        <location evidence="1">Membrane</location>
        <topology evidence="1">Multi-pass membrane protein</topology>
    </subcellularLocation>
</comment>
<evidence type="ECO:0000256" key="4">
    <source>
        <dbReference type="ARBA" id="ARBA00022824"/>
    </source>
</evidence>
<feature type="transmembrane region" description="Helical" evidence="11 12">
    <location>
        <begin position="130"/>
        <end position="149"/>
    </location>
</feature>
<feature type="transmembrane region" description="Helical" evidence="11 12">
    <location>
        <begin position="7"/>
        <end position="29"/>
    </location>
</feature>
<protein>
    <recommendedName>
        <fullName evidence="11">Palmitoyltransferase PFA4</fullName>
        <ecNumber evidence="11">2.3.1.225</ecNumber>
    </recommendedName>
    <alternativeName>
        <fullName evidence="11">Protein S-acyltransferase</fullName>
        <shortName evidence="11">PAT</shortName>
    </alternativeName>
    <alternativeName>
        <fullName evidence="11">Protein fatty acyltransferase 4</fullName>
    </alternativeName>
</protein>
<name>A0A367LBY9_9HYPO</name>
<evidence type="ECO:0000256" key="5">
    <source>
        <dbReference type="ARBA" id="ARBA00022989"/>
    </source>
</evidence>
<dbReference type="InterPro" id="IPR033682">
    <property type="entry name" value="PFA4"/>
</dbReference>
<dbReference type="AlphaFoldDB" id="A0A367LBY9"/>
<feature type="region of interest" description="Disordered" evidence="13">
    <location>
        <begin position="371"/>
        <end position="416"/>
    </location>
</feature>
<sequence length="443" mass="50585">MAGLNDVPFFGSFAVTSVCMLIAFLGYFSQYIFHLSTLDPGPPSRTETVVFNVLILCLWYSYFKSVFVDPGRYNHSDNVLEVQGSWCKKCVAPKPPRAHHCRLCGRCIPKMDHHCPWTRNCVSLTTFPHFLRFLVYANLSLWALARMLWLRFHALWQVRHLPAYLGPSLGALVALAITSLVCFCTAFALGIMLITTVKTWLFNCTLIEGWELDRHEAVVDRRGRDSWDMVLPSGDKVRFERIEFPYDVGIFSNMAQAMGTSNVLRWFLPFSGNPILGEGGQGIGWTWEENGFNRKEGLWPPLDPDKVRRSAGPWHASRVEHGAQLQDENLGPEEWKQAFRNRQQQDEERKRSLLLELEEVDDYLIVDELSGSDDTRDRQQGRTNAWSNSDGERLHDYGVDEEAEDPDASALPARDLEDDVPLAELLRRRHVLQEDNGAEQLGN</sequence>
<dbReference type="GO" id="GO:0005789">
    <property type="term" value="C:endoplasmic reticulum membrane"/>
    <property type="evidence" value="ECO:0007669"/>
    <property type="project" value="UniProtKB-SubCell"/>
</dbReference>
<evidence type="ECO:0000256" key="11">
    <source>
        <dbReference type="HAMAP-Rule" id="MF_03199"/>
    </source>
</evidence>
<proteinExistence type="inferred from homology"/>
<comment type="similarity">
    <text evidence="11">Belongs to the DHHC palmitoyltransferase family. PFA4 subfamily.</text>
</comment>
<feature type="transmembrane region" description="Helical" evidence="11 12">
    <location>
        <begin position="49"/>
        <end position="67"/>
    </location>
</feature>
<evidence type="ECO:0000256" key="8">
    <source>
        <dbReference type="ARBA" id="ARBA00023288"/>
    </source>
</evidence>
<feature type="domain" description="Palmitoyltransferase DHHC" evidence="14">
    <location>
        <begin position="83"/>
        <end position="210"/>
    </location>
</feature>
<dbReference type="HAMAP" id="MF_03199">
    <property type="entry name" value="DHHC_PAT_PFA4"/>
    <property type="match status" value="1"/>
</dbReference>
<keyword evidence="5 11" id="KW-1133">Transmembrane helix</keyword>